<accession>A0AAV3P3A2</accession>
<gene>
    <name evidence="2" type="ORF">LIER_04952</name>
</gene>
<name>A0AAV3P3A2_LITER</name>
<evidence type="ECO:0000256" key="1">
    <source>
        <dbReference type="SAM" id="Phobius"/>
    </source>
</evidence>
<dbReference type="AlphaFoldDB" id="A0AAV3P3A2"/>
<keyword evidence="1" id="KW-0812">Transmembrane</keyword>
<keyword evidence="3" id="KW-1185">Reference proteome</keyword>
<dbReference type="Proteomes" id="UP001454036">
    <property type="component" value="Unassembled WGS sequence"/>
</dbReference>
<feature type="transmembrane region" description="Helical" evidence="1">
    <location>
        <begin position="178"/>
        <end position="197"/>
    </location>
</feature>
<reference evidence="2 3" key="1">
    <citation type="submission" date="2024-01" db="EMBL/GenBank/DDBJ databases">
        <title>The complete chloroplast genome sequence of Lithospermum erythrorhizon: insights into the phylogenetic relationship among Boraginaceae species and the maternal lineages of purple gromwells.</title>
        <authorList>
            <person name="Okada T."/>
            <person name="Watanabe K."/>
        </authorList>
    </citation>
    <scope>NUCLEOTIDE SEQUENCE [LARGE SCALE GENOMIC DNA]</scope>
</reference>
<organism evidence="2 3">
    <name type="scientific">Lithospermum erythrorhizon</name>
    <name type="common">Purple gromwell</name>
    <name type="synonym">Lithospermum officinale var. erythrorhizon</name>
    <dbReference type="NCBI Taxonomy" id="34254"/>
    <lineage>
        <taxon>Eukaryota</taxon>
        <taxon>Viridiplantae</taxon>
        <taxon>Streptophyta</taxon>
        <taxon>Embryophyta</taxon>
        <taxon>Tracheophyta</taxon>
        <taxon>Spermatophyta</taxon>
        <taxon>Magnoliopsida</taxon>
        <taxon>eudicotyledons</taxon>
        <taxon>Gunneridae</taxon>
        <taxon>Pentapetalae</taxon>
        <taxon>asterids</taxon>
        <taxon>lamiids</taxon>
        <taxon>Boraginales</taxon>
        <taxon>Boraginaceae</taxon>
        <taxon>Boraginoideae</taxon>
        <taxon>Lithospermeae</taxon>
        <taxon>Lithospermum</taxon>
    </lineage>
</organism>
<proteinExistence type="predicted"/>
<sequence length="207" mass="22658">MAEIQPPNNMLLFRIANLNTSISKTIWNTNYIVPPSVGFTTLPELLHDFHGKSVGLMVNWSCEIIMAKLAKVRACDKRKRSLGIIDDCEDHSEELELGARNEHENQGTQNFSEVMEVAGADRGTTTTGMASNSGHVGFSANASLEDSVGGFGLVFPRTFKPRPYSPSRISFFLKFPRNSLTLGILPVFIAILTLITGKTPGTVFAII</sequence>
<keyword evidence="1" id="KW-0472">Membrane</keyword>
<keyword evidence="1" id="KW-1133">Transmembrane helix</keyword>
<evidence type="ECO:0000313" key="2">
    <source>
        <dbReference type="EMBL" id="GAA0144528.1"/>
    </source>
</evidence>
<dbReference type="EMBL" id="BAABME010000658">
    <property type="protein sequence ID" value="GAA0144528.1"/>
    <property type="molecule type" value="Genomic_DNA"/>
</dbReference>
<evidence type="ECO:0000313" key="3">
    <source>
        <dbReference type="Proteomes" id="UP001454036"/>
    </source>
</evidence>
<comment type="caution">
    <text evidence="2">The sequence shown here is derived from an EMBL/GenBank/DDBJ whole genome shotgun (WGS) entry which is preliminary data.</text>
</comment>
<protein>
    <submittedName>
        <fullName evidence="2">Uncharacterized protein</fullName>
    </submittedName>
</protein>